<evidence type="ECO:0000256" key="1">
    <source>
        <dbReference type="ARBA" id="ARBA00004429"/>
    </source>
</evidence>
<feature type="transmembrane region" description="Helical" evidence="11">
    <location>
        <begin position="236"/>
        <end position="259"/>
    </location>
</feature>
<evidence type="ECO:0000256" key="7">
    <source>
        <dbReference type="ARBA" id="ARBA00022840"/>
    </source>
</evidence>
<proteinExistence type="inferred from homology"/>
<keyword evidence="7 14" id="KW-0067">ATP-binding</keyword>
<keyword evidence="2" id="KW-0813">Transport</keyword>
<dbReference type="InterPro" id="IPR017871">
    <property type="entry name" value="ABC_transporter-like_CS"/>
</dbReference>
<feature type="domain" description="ABC transporter" evidence="12">
    <location>
        <begin position="329"/>
        <end position="563"/>
    </location>
</feature>
<accession>A0A839N865</accession>
<dbReference type="SMART" id="SM00382">
    <property type="entry name" value="AAA"/>
    <property type="match status" value="1"/>
</dbReference>
<keyword evidence="8 11" id="KW-1133">Transmembrane helix</keyword>
<dbReference type="GO" id="GO:0034040">
    <property type="term" value="F:ATPase-coupled lipid transmembrane transporter activity"/>
    <property type="evidence" value="ECO:0007669"/>
    <property type="project" value="TreeGrafter"/>
</dbReference>
<name>A0A839N865_9MICO</name>
<dbReference type="PANTHER" id="PTHR24221:SF654">
    <property type="entry name" value="ATP-BINDING CASSETTE SUB-FAMILY B MEMBER 6"/>
    <property type="match status" value="1"/>
</dbReference>
<evidence type="ECO:0000313" key="15">
    <source>
        <dbReference type="Proteomes" id="UP000559182"/>
    </source>
</evidence>
<evidence type="ECO:0000256" key="9">
    <source>
        <dbReference type="ARBA" id="ARBA00023136"/>
    </source>
</evidence>
<reference evidence="14 15" key="1">
    <citation type="submission" date="2020-08" db="EMBL/GenBank/DDBJ databases">
        <title>Sequencing the genomes of 1000 actinobacteria strains.</title>
        <authorList>
            <person name="Klenk H.-P."/>
        </authorList>
    </citation>
    <scope>NUCLEOTIDE SEQUENCE [LARGE SCALE GENOMIC DNA]</scope>
    <source>
        <strain evidence="14 15">DSM 105369</strain>
    </source>
</reference>
<dbReference type="GO" id="GO:0016887">
    <property type="term" value="F:ATP hydrolysis activity"/>
    <property type="evidence" value="ECO:0007669"/>
    <property type="project" value="InterPro"/>
</dbReference>
<evidence type="ECO:0000259" key="12">
    <source>
        <dbReference type="PROSITE" id="PS50893"/>
    </source>
</evidence>
<dbReference type="GO" id="GO:0005524">
    <property type="term" value="F:ATP binding"/>
    <property type="evidence" value="ECO:0007669"/>
    <property type="project" value="UniProtKB-KW"/>
</dbReference>
<keyword evidence="4" id="KW-0997">Cell inner membrane</keyword>
<dbReference type="GO" id="GO:0005886">
    <property type="term" value="C:plasma membrane"/>
    <property type="evidence" value="ECO:0007669"/>
    <property type="project" value="UniProtKB-SubCell"/>
</dbReference>
<feature type="domain" description="ABC transmembrane type-1" evidence="13">
    <location>
        <begin position="16"/>
        <end position="296"/>
    </location>
</feature>
<dbReference type="PANTHER" id="PTHR24221">
    <property type="entry name" value="ATP-BINDING CASSETTE SUB-FAMILY B"/>
    <property type="match status" value="1"/>
</dbReference>
<evidence type="ECO:0000256" key="4">
    <source>
        <dbReference type="ARBA" id="ARBA00022519"/>
    </source>
</evidence>
<comment type="caution">
    <text evidence="14">The sequence shown here is derived from an EMBL/GenBank/DDBJ whole genome shotgun (WGS) entry which is preliminary data.</text>
</comment>
<dbReference type="PROSITE" id="PS00211">
    <property type="entry name" value="ABC_TRANSPORTER_1"/>
    <property type="match status" value="1"/>
</dbReference>
<keyword evidence="15" id="KW-1185">Reference proteome</keyword>
<dbReference type="InterPro" id="IPR036640">
    <property type="entry name" value="ABC1_TM_sf"/>
</dbReference>
<dbReference type="EMBL" id="JACHVQ010000001">
    <property type="protein sequence ID" value="MBB2892204.1"/>
    <property type="molecule type" value="Genomic_DNA"/>
</dbReference>
<dbReference type="Proteomes" id="UP000559182">
    <property type="component" value="Unassembled WGS sequence"/>
</dbReference>
<evidence type="ECO:0000256" key="8">
    <source>
        <dbReference type="ARBA" id="ARBA00022989"/>
    </source>
</evidence>
<comment type="subcellular location">
    <subcellularLocation>
        <location evidence="1">Cell inner membrane</location>
        <topology evidence="1">Multi-pass membrane protein</topology>
    </subcellularLocation>
</comment>
<evidence type="ECO:0000256" key="6">
    <source>
        <dbReference type="ARBA" id="ARBA00022741"/>
    </source>
</evidence>
<feature type="transmembrane region" description="Helical" evidence="11">
    <location>
        <begin position="149"/>
        <end position="171"/>
    </location>
</feature>
<dbReference type="InterPro" id="IPR003593">
    <property type="entry name" value="AAA+_ATPase"/>
</dbReference>
<dbReference type="InterPro" id="IPR003439">
    <property type="entry name" value="ABC_transporter-like_ATP-bd"/>
</dbReference>
<organism evidence="14 15">
    <name type="scientific">Flexivirga oryzae</name>
    <dbReference type="NCBI Taxonomy" id="1794944"/>
    <lineage>
        <taxon>Bacteria</taxon>
        <taxon>Bacillati</taxon>
        <taxon>Actinomycetota</taxon>
        <taxon>Actinomycetes</taxon>
        <taxon>Micrococcales</taxon>
        <taxon>Dermacoccaceae</taxon>
        <taxon>Flexivirga</taxon>
    </lineage>
</organism>
<dbReference type="SUPFAM" id="SSF90123">
    <property type="entry name" value="ABC transporter transmembrane region"/>
    <property type="match status" value="1"/>
</dbReference>
<dbReference type="Gene3D" id="3.40.50.300">
    <property type="entry name" value="P-loop containing nucleotide triphosphate hydrolases"/>
    <property type="match status" value="1"/>
</dbReference>
<dbReference type="AlphaFoldDB" id="A0A839N865"/>
<dbReference type="FunFam" id="3.40.50.300:FF:000221">
    <property type="entry name" value="Multidrug ABC transporter ATP-binding protein"/>
    <property type="match status" value="1"/>
</dbReference>
<dbReference type="Pfam" id="PF00005">
    <property type="entry name" value="ABC_tran"/>
    <property type="match status" value="1"/>
</dbReference>
<dbReference type="SUPFAM" id="SSF52540">
    <property type="entry name" value="P-loop containing nucleoside triphosphate hydrolases"/>
    <property type="match status" value="1"/>
</dbReference>
<evidence type="ECO:0000256" key="10">
    <source>
        <dbReference type="ARBA" id="ARBA00023455"/>
    </source>
</evidence>
<evidence type="ECO:0000256" key="2">
    <source>
        <dbReference type="ARBA" id="ARBA00022448"/>
    </source>
</evidence>
<comment type="similarity">
    <text evidence="10">Belongs to the ABC transporter superfamily. Siderophore-Fe(3+) uptake transporter (SIUT) (TC 3.A.1.21) family.</text>
</comment>
<evidence type="ECO:0000313" key="14">
    <source>
        <dbReference type="EMBL" id="MBB2892204.1"/>
    </source>
</evidence>
<evidence type="ECO:0000256" key="5">
    <source>
        <dbReference type="ARBA" id="ARBA00022692"/>
    </source>
</evidence>
<dbReference type="PROSITE" id="PS50893">
    <property type="entry name" value="ABC_TRANSPORTER_2"/>
    <property type="match status" value="1"/>
</dbReference>
<feature type="transmembrane region" description="Helical" evidence="11">
    <location>
        <begin position="52"/>
        <end position="72"/>
    </location>
</feature>
<dbReference type="RefSeq" id="WP_183320351.1">
    <property type="nucleotide sequence ID" value="NZ_JACHVQ010000001.1"/>
</dbReference>
<evidence type="ECO:0000256" key="11">
    <source>
        <dbReference type="SAM" id="Phobius"/>
    </source>
</evidence>
<dbReference type="InterPro" id="IPR027417">
    <property type="entry name" value="P-loop_NTPase"/>
</dbReference>
<dbReference type="GO" id="GO:0140359">
    <property type="term" value="F:ABC-type transporter activity"/>
    <property type="evidence" value="ECO:0007669"/>
    <property type="project" value="InterPro"/>
</dbReference>
<keyword evidence="5 11" id="KW-0812">Transmembrane</keyword>
<protein>
    <submittedName>
        <fullName evidence="14">ATP-binding cassette subfamily B protein</fullName>
    </submittedName>
</protein>
<dbReference type="Pfam" id="PF00664">
    <property type="entry name" value="ABC_membrane"/>
    <property type="match status" value="1"/>
</dbReference>
<evidence type="ECO:0000259" key="13">
    <source>
        <dbReference type="PROSITE" id="PS50929"/>
    </source>
</evidence>
<sequence>MIGMVIGLLGHRRQVLTLCVMSALSAVLQGAALALGIPVLRESLRHDPGAAARWLLPLLAVVLFYWLTYAVAENVGSSMQPPLRGRLFDLLSDKILQLPLGWFDGTRPGQLTTLISRAGTTTQLAVSAVLTMSGALLPPLAVVVGLAVFAWPIALTVAIVAPLILLVQIATTAPTARSEAKEAMAEAEAGSRIIEFTHAQQPLRVSARADKGLRSVEKALRERHSAARQHILRTALLLKVSGLAVYLGYLAVLVVTVLLSAHSNMDAPTLVAAMAFAIWTLRPISDLPGAVLVWQSTRRSLQSIKDVLDEPTLPEPTVDDAPLPGVPLVQLSDVTFTYDGGTAAVRQVELTVPTNSMTALVGRSGSGKSTLLHLISRFWDVTDGRVLIEGVDVRNMSTATLMSKISIVPQDVYLFDDTIEANIRVGRPDASAAEFAAACRRAQVDAIVDELPDGWQTRVGAGGTLLSGGERQRVAIARALLKDAPLVLLDEAASALDAHNDAAITAALGQLRQHRTVIVVAHRLETLTDADQIVVLDDGLVAETGTPADLLARDGLFAALWHERERARGWRLTS</sequence>
<dbReference type="Gene3D" id="1.20.1560.10">
    <property type="entry name" value="ABC transporter type 1, transmembrane domain"/>
    <property type="match status" value="1"/>
</dbReference>
<keyword evidence="6" id="KW-0547">Nucleotide-binding</keyword>
<dbReference type="PROSITE" id="PS50929">
    <property type="entry name" value="ABC_TM1F"/>
    <property type="match status" value="1"/>
</dbReference>
<keyword evidence="3" id="KW-1003">Cell membrane</keyword>
<gene>
    <name evidence="14" type="ORF">FHU39_002188</name>
</gene>
<evidence type="ECO:0000256" key="3">
    <source>
        <dbReference type="ARBA" id="ARBA00022475"/>
    </source>
</evidence>
<dbReference type="InterPro" id="IPR039421">
    <property type="entry name" value="Type_1_exporter"/>
</dbReference>
<keyword evidence="9 11" id="KW-0472">Membrane</keyword>
<dbReference type="InterPro" id="IPR011527">
    <property type="entry name" value="ABC1_TM_dom"/>
</dbReference>